<evidence type="ECO:0000313" key="18">
    <source>
        <dbReference type="Proteomes" id="UP000694395"/>
    </source>
</evidence>
<keyword evidence="5" id="KW-0812">Transmembrane</keyword>
<dbReference type="SUPFAM" id="SSF48726">
    <property type="entry name" value="Immunoglobulin"/>
    <property type="match status" value="4"/>
</dbReference>
<evidence type="ECO:0000256" key="10">
    <source>
        <dbReference type="ARBA" id="ARBA00023157"/>
    </source>
</evidence>
<dbReference type="Gene3D" id="2.60.40.10">
    <property type="entry name" value="Immunoglobulins"/>
    <property type="match status" value="9"/>
</dbReference>
<keyword evidence="11" id="KW-0325">Glycoprotein</keyword>
<evidence type="ECO:0000256" key="5">
    <source>
        <dbReference type="ARBA" id="ARBA00022692"/>
    </source>
</evidence>
<dbReference type="InterPro" id="IPR003599">
    <property type="entry name" value="Ig_sub"/>
</dbReference>
<dbReference type="FunFam" id="2.60.40.10:FF:000455">
    <property type="entry name" value="Protogenin A"/>
    <property type="match status" value="1"/>
</dbReference>
<organism evidence="17 18">
    <name type="scientific">Oncorhynchus mykiss</name>
    <name type="common">Rainbow trout</name>
    <name type="synonym">Salmo gairdneri</name>
    <dbReference type="NCBI Taxonomy" id="8022"/>
    <lineage>
        <taxon>Eukaryota</taxon>
        <taxon>Metazoa</taxon>
        <taxon>Chordata</taxon>
        <taxon>Craniata</taxon>
        <taxon>Vertebrata</taxon>
        <taxon>Euteleostomi</taxon>
        <taxon>Actinopterygii</taxon>
        <taxon>Neopterygii</taxon>
        <taxon>Teleostei</taxon>
        <taxon>Protacanthopterygii</taxon>
        <taxon>Salmoniformes</taxon>
        <taxon>Salmonidae</taxon>
        <taxon>Salmoninae</taxon>
        <taxon>Oncorhynchus</taxon>
    </lineage>
</organism>
<dbReference type="CDD" id="cd00096">
    <property type="entry name" value="Ig"/>
    <property type="match status" value="1"/>
</dbReference>
<feature type="domain" description="Fibronectin type-III" evidence="16">
    <location>
        <begin position="707"/>
        <end position="800"/>
    </location>
</feature>
<feature type="domain" description="Fibronectin type-III" evidence="16">
    <location>
        <begin position="404"/>
        <end position="498"/>
    </location>
</feature>
<dbReference type="GO" id="GO:0016020">
    <property type="term" value="C:membrane"/>
    <property type="evidence" value="ECO:0007669"/>
    <property type="project" value="UniProtKB-SubCell"/>
</dbReference>
<dbReference type="InterPro" id="IPR003598">
    <property type="entry name" value="Ig_sub2"/>
</dbReference>
<evidence type="ECO:0000256" key="3">
    <source>
        <dbReference type="ARBA" id="ARBA00009588"/>
    </source>
</evidence>
<keyword evidence="18" id="KW-1185">Reference proteome</keyword>
<feature type="domain" description="Fibronectin type-III" evidence="16">
    <location>
        <begin position="805"/>
        <end position="900"/>
    </location>
</feature>
<evidence type="ECO:0000256" key="11">
    <source>
        <dbReference type="ARBA" id="ARBA00023180"/>
    </source>
</evidence>
<feature type="domain" description="Ig-like" evidence="15">
    <location>
        <begin position="218"/>
        <end position="305"/>
    </location>
</feature>
<dbReference type="SMART" id="SM00408">
    <property type="entry name" value="IGc2"/>
    <property type="match status" value="4"/>
</dbReference>
<feature type="domain" description="Fibronectin type-III" evidence="16">
    <location>
        <begin position="500"/>
        <end position="596"/>
    </location>
</feature>
<dbReference type="FunFam" id="2.60.40.10:FF:000299">
    <property type="entry name" value="protogenin isoform X2"/>
    <property type="match status" value="1"/>
</dbReference>
<keyword evidence="9" id="KW-0472">Membrane</keyword>
<evidence type="ECO:0000256" key="12">
    <source>
        <dbReference type="ARBA" id="ARBA00023319"/>
    </source>
</evidence>
<dbReference type="InterPro" id="IPR007110">
    <property type="entry name" value="Ig-like_dom"/>
</dbReference>
<feature type="domain" description="Ig-like" evidence="15">
    <location>
        <begin position="310"/>
        <end position="389"/>
    </location>
</feature>
<keyword evidence="8" id="KW-1133">Transmembrane helix</keyword>
<feature type="compositionally biased region" description="Low complexity" evidence="13">
    <location>
        <begin position="1078"/>
        <end position="1102"/>
    </location>
</feature>
<evidence type="ECO:0000256" key="2">
    <source>
        <dbReference type="ARBA" id="ARBA00004167"/>
    </source>
</evidence>
<feature type="domain" description="Ig-like" evidence="15">
    <location>
        <begin position="29"/>
        <end position="121"/>
    </location>
</feature>
<dbReference type="PANTHER" id="PTHR44170">
    <property type="entry name" value="PROTEIN SIDEKICK"/>
    <property type="match status" value="1"/>
</dbReference>
<dbReference type="InterPro" id="IPR003961">
    <property type="entry name" value="FN3_dom"/>
</dbReference>
<dbReference type="GeneTree" id="ENSGT00940000155943"/>
<sequence>MAILKRNRYQQCLLCFVLFIQLSGVFCFSELSFITEPSDVVVITRDPVTLDCVAHGQPPITIRWLRNGVRVEESERLQILSNGSLYIPEVRRDGEESDKGFYQCLSQNRYGAILSQRSRLTITNISPFVVHPVLLEVTEGSVARFTCQVNSNPPASVTWELDQSTLPLETDRITVLPNGVLQIHNVQLEDAGKYRCVATNIGNRVNSSEATLSPRQTPRIVAGPQNVTVSLHHTVVLECIATGNPRPIISWSRADSKPIDVYNARVLGSGNLLISNVKPQHNGVYICRASTPGTRNYTNAAANLTVLEPPSMVERPESQTRPRAGTARFMCQAQGVPPPRITWLKNGEEVHLNGRIKMYNSKLVITQIIPEDDAIYQCVAENEQGSVLSLARLIVVMSEDRPSAPRNIHAETISSSAILLAWERPIYNADKVIAYSVHYMKAEGLNNEEYQAVIGNDTTSYIIDDLEPAWNYSFYIVAYMPMGASRMSDLVCQHTLEDVPLRTPELSLTSHSPTDIQVSWQPLSTKLSRGNIWAYRLSYRTATDATVLSVELAQNNTQYLLGDLQPDTIYLLRISAATRVGWCEPSSWTSHRTPKTSSNKVPPAPLLQQLEPLNCTSILVRWQPSPGSVVVQGYRLCYHEEGQPEQPSIQLQPEDTEYTISGLDPRRKYHVKLLALSLVGDGYQADQTLSTPGCVSVRDHPVASPPAPDHVSAVANSSSAVYLRWSRPAFASRKAVSYTARCTPVGLMNASAIRYVQTTNQSVLIQSLDSNTRYELVVRLHVDQLDSPWSVVVFQRTLPAAPRHPPEGVRVSLIEDGTALVSWREPEENNLAVTHYTILYASQRARLAGYWQTLQREGSNTMALLERLEPGNVYLVKISASNQVGDGPFSTTVELALGPGSRHRGKSPRHSVFSDGLYHTEQNSMTGIIVGVCIALACIIILYCPLTSTLCSNRKSSICKIMDVVNGEGTHGAHTGLALANEHQAENIEALMPMMAPHFIDAKGGTNLVITGAGPVCGINRSERWHFFKRERYNRNTSQVAYLYEAGKTVLCYEEKEGAPPLQPSSLHILFGPLGDMESSGGFSEGNSSGTTETSDGSQETGDSGHYSNEEISNEMSNPSTATSGRNSRPPSFGSELDDSPTPKKEEEEKPGFKVESEVTPLRPPYRLHHGLHQPGHDTIQHPCSLSAEEAVYLAQATVQHPSRPCSRSAEEAVYPTQATVQHPCSLSAEEAVYPAQATVQHPSRPCSLSAEEAVYPAQATVQHPSRPCSLSAEEAVYPAQATVQHPCSLSAEEAVYLAQATVQHPSRPCSLSTEEAVYPAQATVQSAGSSW</sequence>
<dbReference type="InterPro" id="IPR036179">
    <property type="entry name" value="Ig-like_dom_sf"/>
</dbReference>
<feature type="domain" description="Ig-like" evidence="15">
    <location>
        <begin position="127"/>
        <end position="213"/>
    </location>
</feature>
<dbReference type="PANTHER" id="PTHR44170:SF47">
    <property type="entry name" value="PROTOGENIN"/>
    <property type="match status" value="1"/>
</dbReference>
<evidence type="ECO:0000256" key="7">
    <source>
        <dbReference type="ARBA" id="ARBA00022737"/>
    </source>
</evidence>
<comment type="similarity">
    <text evidence="3">Belongs to the immunoglobulin superfamily. DCC family.</text>
</comment>
<keyword evidence="12" id="KW-0393">Immunoglobulin domain</keyword>
<keyword evidence="4" id="KW-0217">Developmental protein</keyword>
<dbReference type="Pfam" id="PF07679">
    <property type="entry name" value="I-set"/>
    <property type="match status" value="1"/>
</dbReference>
<dbReference type="InterPro" id="IPR013098">
    <property type="entry name" value="Ig_I-set"/>
</dbReference>
<evidence type="ECO:0000256" key="1">
    <source>
        <dbReference type="ARBA" id="ARBA00002140"/>
    </source>
</evidence>
<comment type="subcellular location">
    <subcellularLocation>
        <location evidence="2">Membrane</location>
        <topology evidence="2">Single-pass membrane protein</topology>
    </subcellularLocation>
</comment>
<feature type="chain" id="PRO_5035420563" description="Protogenin B" evidence="14">
    <location>
        <begin position="28"/>
        <end position="1332"/>
    </location>
</feature>
<dbReference type="FunFam" id="2.60.40.10:FF:000189">
    <property type="entry name" value="Neogenin isoform 3"/>
    <property type="match status" value="1"/>
</dbReference>
<dbReference type="GO" id="GO:0098609">
    <property type="term" value="P:cell-cell adhesion"/>
    <property type="evidence" value="ECO:0007669"/>
    <property type="project" value="TreeGrafter"/>
</dbReference>
<dbReference type="InterPro" id="IPR013783">
    <property type="entry name" value="Ig-like_fold"/>
</dbReference>
<dbReference type="CDD" id="cd00063">
    <property type="entry name" value="FN3"/>
    <property type="match status" value="5"/>
</dbReference>
<feature type="compositionally biased region" description="Basic and acidic residues" evidence="13">
    <location>
        <begin position="1141"/>
        <end position="1157"/>
    </location>
</feature>
<evidence type="ECO:0008006" key="19">
    <source>
        <dbReference type="Google" id="ProtNLM"/>
    </source>
</evidence>
<dbReference type="Proteomes" id="UP000694395">
    <property type="component" value="Chromosome 2"/>
</dbReference>
<dbReference type="SMART" id="SM00060">
    <property type="entry name" value="FN3"/>
    <property type="match status" value="5"/>
</dbReference>
<keyword evidence="7" id="KW-0677">Repeat</keyword>
<dbReference type="Pfam" id="PF00041">
    <property type="entry name" value="fn3"/>
    <property type="match status" value="4"/>
</dbReference>
<reference evidence="17" key="1">
    <citation type="submission" date="2020-07" db="EMBL/GenBank/DDBJ databases">
        <title>A long reads based de novo assembly of the rainbow trout Arlee double haploid line genome.</title>
        <authorList>
            <person name="Gao G."/>
            <person name="Palti Y."/>
        </authorList>
    </citation>
    <scope>NUCLEOTIDE SEQUENCE [LARGE SCALE GENOMIC DNA]</scope>
</reference>
<protein>
    <recommendedName>
        <fullName evidence="19">Protogenin B</fullName>
    </recommendedName>
</protein>
<reference evidence="17" key="2">
    <citation type="submission" date="2025-08" db="UniProtKB">
        <authorList>
            <consortium name="Ensembl"/>
        </authorList>
    </citation>
    <scope>IDENTIFICATION</scope>
</reference>
<dbReference type="SUPFAM" id="SSF49265">
    <property type="entry name" value="Fibronectin type III"/>
    <property type="match status" value="3"/>
</dbReference>
<evidence type="ECO:0000313" key="17">
    <source>
        <dbReference type="Ensembl" id="ENSOMYP00000131687.1"/>
    </source>
</evidence>
<dbReference type="FunFam" id="2.60.40.10:FF:000930">
    <property type="entry name" value="immunoglobulin superfamily DCC subclass member 3"/>
    <property type="match status" value="1"/>
</dbReference>
<dbReference type="Ensembl" id="ENSOMYT00000142229.1">
    <property type="protein sequence ID" value="ENSOMYP00000131687.1"/>
    <property type="gene ID" value="ENSOMYG00000054066.1"/>
</dbReference>
<evidence type="ECO:0000256" key="13">
    <source>
        <dbReference type="SAM" id="MobiDB-lite"/>
    </source>
</evidence>
<keyword evidence="6 14" id="KW-0732">Signal</keyword>
<evidence type="ECO:0000256" key="8">
    <source>
        <dbReference type="ARBA" id="ARBA00022989"/>
    </source>
</evidence>
<dbReference type="Pfam" id="PF13927">
    <property type="entry name" value="Ig_3"/>
    <property type="match status" value="3"/>
</dbReference>
<feature type="compositionally biased region" description="Polar residues" evidence="13">
    <location>
        <begin position="1106"/>
        <end position="1130"/>
    </location>
</feature>
<evidence type="ECO:0000256" key="4">
    <source>
        <dbReference type="ARBA" id="ARBA00022473"/>
    </source>
</evidence>
<dbReference type="FunFam" id="2.60.40.10:FF:000828">
    <property type="entry name" value="Protogenin"/>
    <property type="match status" value="1"/>
</dbReference>
<dbReference type="PROSITE" id="PS50853">
    <property type="entry name" value="FN3"/>
    <property type="match status" value="5"/>
</dbReference>
<dbReference type="SMART" id="SM00409">
    <property type="entry name" value="IG"/>
    <property type="match status" value="4"/>
</dbReference>
<evidence type="ECO:0000259" key="16">
    <source>
        <dbReference type="PROSITE" id="PS50853"/>
    </source>
</evidence>
<dbReference type="FunFam" id="2.60.40.10:FF:000551">
    <property type="entry name" value="Protogenin A"/>
    <property type="match status" value="1"/>
</dbReference>
<evidence type="ECO:0000256" key="6">
    <source>
        <dbReference type="ARBA" id="ARBA00022729"/>
    </source>
</evidence>
<dbReference type="InterPro" id="IPR036116">
    <property type="entry name" value="FN3_sf"/>
</dbReference>
<dbReference type="PROSITE" id="PS50835">
    <property type="entry name" value="IG_LIKE"/>
    <property type="match status" value="4"/>
</dbReference>
<comment type="function">
    <text evidence="1">May play a role in anteroposterior axis elongation.</text>
</comment>
<evidence type="ECO:0000256" key="14">
    <source>
        <dbReference type="SAM" id="SignalP"/>
    </source>
</evidence>
<feature type="signal peptide" evidence="14">
    <location>
        <begin position="1"/>
        <end position="27"/>
    </location>
</feature>
<evidence type="ECO:0000259" key="15">
    <source>
        <dbReference type="PROSITE" id="PS50835"/>
    </source>
</evidence>
<feature type="domain" description="Fibronectin type-III" evidence="16">
    <location>
        <begin position="602"/>
        <end position="700"/>
    </location>
</feature>
<keyword evidence="10" id="KW-1015">Disulfide bond</keyword>
<proteinExistence type="inferred from homology"/>
<accession>A0A8K9XEB9</accession>
<reference evidence="17" key="3">
    <citation type="submission" date="2025-09" db="UniProtKB">
        <authorList>
            <consortium name="Ensembl"/>
        </authorList>
    </citation>
    <scope>IDENTIFICATION</scope>
</reference>
<evidence type="ECO:0000256" key="9">
    <source>
        <dbReference type="ARBA" id="ARBA00023136"/>
    </source>
</evidence>
<name>A0A8K9XEB9_ONCMY</name>
<feature type="region of interest" description="Disordered" evidence="13">
    <location>
        <begin position="1064"/>
        <end position="1159"/>
    </location>
</feature>